<protein>
    <submittedName>
        <fullName evidence="3">Competence protein ComEA</fullName>
    </submittedName>
</protein>
<dbReference type="GO" id="GO:0015627">
    <property type="term" value="C:type II protein secretion system complex"/>
    <property type="evidence" value="ECO:0007669"/>
    <property type="project" value="TreeGrafter"/>
</dbReference>
<keyword evidence="1" id="KW-0472">Membrane</keyword>
<reference evidence="3 4" key="1">
    <citation type="submission" date="2020-08" db="EMBL/GenBank/DDBJ databases">
        <title>Genomic Encyclopedia of Type Strains, Phase IV (KMG-IV): sequencing the most valuable type-strain genomes for metagenomic binning, comparative biology and taxonomic classification.</title>
        <authorList>
            <person name="Goeker M."/>
        </authorList>
    </citation>
    <scope>NUCLEOTIDE SEQUENCE [LARGE SCALE GENOMIC DNA]</scope>
    <source>
        <strain evidence="3 4">DSM 19163</strain>
    </source>
</reference>
<evidence type="ECO:0000313" key="4">
    <source>
        <dbReference type="Proteomes" id="UP000579136"/>
    </source>
</evidence>
<feature type="domain" description="Helix-hairpin-helix DNA-binding motif class 1" evidence="2">
    <location>
        <begin position="144"/>
        <end position="163"/>
    </location>
</feature>
<keyword evidence="1" id="KW-1133">Transmembrane helix</keyword>
<comment type="caution">
    <text evidence="3">The sequence shown here is derived from an EMBL/GenBank/DDBJ whole genome shotgun (WGS) entry which is preliminary data.</text>
</comment>
<dbReference type="InterPro" id="IPR010994">
    <property type="entry name" value="RuvA_2-like"/>
</dbReference>
<gene>
    <name evidence="3" type="ORF">HNQ45_001440</name>
</gene>
<keyword evidence="4" id="KW-1185">Reference proteome</keyword>
<dbReference type="AlphaFoldDB" id="A0A9Q2D116"/>
<dbReference type="InterPro" id="IPR003583">
    <property type="entry name" value="Hlx-hairpin-Hlx_DNA-bd_motif"/>
</dbReference>
<dbReference type="EMBL" id="JACHHF010000009">
    <property type="protein sequence ID" value="MBB5176552.1"/>
    <property type="molecule type" value="Genomic_DNA"/>
</dbReference>
<dbReference type="SUPFAM" id="SSF47781">
    <property type="entry name" value="RuvA domain 2-like"/>
    <property type="match status" value="1"/>
</dbReference>
<dbReference type="RefSeq" id="WP_183675239.1">
    <property type="nucleotide sequence ID" value="NZ_CBCRYX010000010.1"/>
</dbReference>
<dbReference type="Proteomes" id="UP000579136">
    <property type="component" value="Unassembled WGS sequence"/>
</dbReference>
<dbReference type="Gene3D" id="1.10.150.280">
    <property type="entry name" value="AF1531-like domain"/>
    <property type="match status" value="1"/>
</dbReference>
<proteinExistence type="predicted"/>
<evidence type="ECO:0000313" key="3">
    <source>
        <dbReference type="EMBL" id="MBB5176552.1"/>
    </source>
</evidence>
<dbReference type="GO" id="GO:0003677">
    <property type="term" value="F:DNA binding"/>
    <property type="evidence" value="ECO:0007669"/>
    <property type="project" value="InterPro"/>
</dbReference>
<evidence type="ECO:0000256" key="1">
    <source>
        <dbReference type="SAM" id="Phobius"/>
    </source>
</evidence>
<dbReference type="InterPro" id="IPR051675">
    <property type="entry name" value="Endo/Exo/Phosphatase_dom_1"/>
</dbReference>
<sequence length="196" mass="22184">MAELFFKYKTILLSSVLGILCIFLIAIFFKTTDDIEYTEPVEVNNSVSANEEIEEVIDNAYIYVEIKGAVKHSDVYKISKDARIKDLIILGDPLPNADLNSINQSEKLHDEKSVYVPVKGEVVDVKESETSDKIVVNINTATKDELMRLNGVGEKKAETIIEYREENGLFNKKEDLMNIPGIGQKTFENLQEHIEI</sequence>
<dbReference type="PANTHER" id="PTHR21180:SF32">
    <property type="entry name" value="ENDONUCLEASE_EXONUCLEASE_PHOSPHATASE FAMILY DOMAIN-CONTAINING PROTEIN 1"/>
    <property type="match status" value="1"/>
</dbReference>
<feature type="domain" description="Helix-hairpin-helix DNA-binding motif class 1" evidence="2">
    <location>
        <begin position="174"/>
        <end position="193"/>
    </location>
</feature>
<feature type="transmembrane region" description="Helical" evidence="1">
    <location>
        <begin position="12"/>
        <end position="29"/>
    </location>
</feature>
<dbReference type="GO" id="GO:0015628">
    <property type="term" value="P:protein secretion by the type II secretion system"/>
    <property type="evidence" value="ECO:0007669"/>
    <property type="project" value="TreeGrafter"/>
</dbReference>
<dbReference type="GO" id="GO:0006281">
    <property type="term" value="P:DNA repair"/>
    <property type="evidence" value="ECO:0007669"/>
    <property type="project" value="InterPro"/>
</dbReference>
<keyword evidence="1" id="KW-0812">Transmembrane</keyword>
<dbReference type="Pfam" id="PF12836">
    <property type="entry name" value="HHH_3"/>
    <property type="match status" value="1"/>
</dbReference>
<evidence type="ECO:0000259" key="2">
    <source>
        <dbReference type="SMART" id="SM00278"/>
    </source>
</evidence>
<dbReference type="PANTHER" id="PTHR21180">
    <property type="entry name" value="ENDONUCLEASE/EXONUCLEASE/PHOSPHATASE FAMILY DOMAIN-CONTAINING PROTEIN 1"/>
    <property type="match status" value="1"/>
</dbReference>
<dbReference type="NCBIfam" id="TIGR00426">
    <property type="entry name" value="competence protein ComEA helix-hairpin-helix repeat region"/>
    <property type="match status" value="1"/>
</dbReference>
<organism evidence="3 4">
    <name type="scientific">Nosocomiicoccus ampullae</name>
    <dbReference type="NCBI Taxonomy" id="489910"/>
    <lineage>
        <taxon>Bacteria</taxon>
        <taxon>Bacillati</taxon>
        <taxon>Bacillota</taxon>
        <taxon>Bacilli</taxon>
        <taxon>Bacillales</taxon>
        <taxon>Staphylococcaceae</taxon>
        <taxon>Nosocomiicoccus</taxon>
    </lineage>
</organism>
<dbReference type="SMART" id="SM00278">
    <property type="entry name" value="HhH1"/>
    <property type="match status" value="2"/>
</dbReference>
<name>A0A9Q2D116_9STAP</name>
<dbReference type="InterPro" id="IPR004509">
    <property type="entry name" value="Competence_ComEA_HhH"/>
</dbReference>
<accession>A0A9Q2D116</accession>